<feature type="domain" description="Carbohydrate kinase FGGY C-terminal" evidence="6">
    <location>
        <begin position="257"/>
        <end position="430"/>
    </location>
</feature>
<organism evidence="7 8">
    <name type="scientific">Amycolatopsis arida</name>
    <dbReference type="NCBI Taxonomy" id="587909"/>
    <lineage>
        <taxon>Bacteria</taxon>
        <taxon>Bacillati</taxon>
        <taxon>Actinomycetota</taxon>
        <taxon>Actinomycetes</taxon>
        <taxon>Pseudonocardiales</taxon>
        <taxon>Pseudonocardiaceae</taxon>
        <taxon>Amycolatopsis</taxon>
    </lineage>
</organism>
<accession>A0A1I5VA41</accession>
<evidence type="ECO:0000259" key="6">
    <source>
        <dbReference type="Pfam" id="PF02782"/>
    </source>
</evidence>
<evidence type="ECO:0000256" key="2">
    <source>
        <dbReference type="ARBA" id="ARBA00022629"/>
    </source>
</evidence>
<dbReference type="SUPFAM" id="SSF53067">
    <property type="entry name" value="Actin-like ATPase domain"/>
    <property type="match status" value="2"/>
</dbReference>
<dbReference type="AlphaFoldDB" id="A0A1I5VA41"/>
<name>A0A1I5VA41_9PSEU</name>
<evidence type="ECO:0000313" key="7">
    <source>
        <dbReference type="EMBL" id="SFQ04207.1"/>
    </source>
</evidence>
<evidence type="ECO:0000256" key="3">
    <source>
        <dbReference type="ARBA" id="ARBA00022679"/>
    </source>
</evidence>
<dbReference type="InterPro" id="IPR043129">
    <property type="entry name" value="ATPase_NBD"/>
</dbReference>
<dbReference type="STRING" id="587909.SAMN05421810_104283"/>
<dbReference type="InterPro" id="IPR050406">
    <property type="entry name" value="FGGY_Carb_Kinase"/>
</dbReference>
<proteinExistence type="inferred from homology"/>
<keyword evidence="3" id="KW-0808">Transferase</keyword>
<gene>
    <name evidence="7" type="ORF">SAMN05421810_104283</name>
</gene>
<dbReference type="OrthoDB" id="9805576at2"/>
<feature type="domain" description="Carbohydrate kinase FGGY N-terminal" evidence="5">
    <location>
        <begin position="5"/>
        <end position="246"/>
    </location>
</feature>
<evidence type="ECO:0000256" key="1">
    <source>
        <dbReference type="ARBA" id="ARBA00009156"/>
    </source>
</evidence>
<dbReference type="InterPro" id="IPR000577">
    <property type="entry name" value="Carb_kinase_FGGY"/>
</dbReference>
<dbReference type="GO" id="GO:0016301">
    <property type="term" value="F:kinase activity"/>
    <property type="evidence" value="ECO:0007669"/>
    <property type="project" value="UniProtKB-KW"/>
</dbReference>
<evidence type="ECO:0000259" key="5">
    <source>
        <dbReference type="Pfam" id="PF00370"/>
    </source>
</evidence>
<dbReference type="EMBL" id="FOWW01000004">
    <property type="protein sequence ID" value="SFQ04207.1"/>
    <property type="molecule type" value="Genomic_DNA"/>
</dbReference>
<dbReference type="Gene3D" id="3.30.420.40">
    <property type="match status" value="2"/>
</dbReference>
<evidence type="ECO:0000256" key="4">
    <source>
        <dbReference type="ARBA" id="ARBA00022777"/>
    </source>
</evidence>
<keyword evidence="4 7" id="KW-0418">Kinase</keyword>
<dbReference type="CDD" id="cd07783">
    <property type="entry name" value="ASKHA_NBD_FGGY_SePSK_AtXK1-like"/>
    <property type="match status" value="1"/>
</dbReference>
<keyword evidence="2" id="KW-0119">Carbohydrate metabolism</keyword>
<keyword evidence="2" id="KW-0859">Xylose metabolism</keyword>
<dbReference type="RefSeq" id="WP_092530660.1">
    <property type="nucleotide sequence ID" value="NZ_FOWW01000004.1"/>
</dbReference>
<reference evidence="8" key="1">
    <citation type="submission" date="2016-10" db="EMBL/GenBank/DDBJ databases">
        <authorList>
            <person name="Varghese N."/>
            <person name="Submissions S."/>
        </authorList>
    </citation>
    <scope>NUCLEOTIDE SEQUENCE [LARGE SCALE GENOMIC DNA]</scope>
    <source>
        <strain evidence="8">CGMCC 4.5579</strain>
    </source>
</reference>
<dbReference type="PIRSF" id="PIRSF000538">
    <property type="entry name" value="GlpK"/>
    <property type="match status" value="1"/>
</dbReference>
<dbReference type="PANTHER" id="PTHR43095:SF5">
    <property type="entry name" value="XYLULOSE KINASE"/>
    <property type="match status" value="1"/>
</dbReference>
<dbReference type="Proteomes" id="UP000198727">
    <property type="component" value="Unassembled WGS sequence"/>
</dbReference>
<protein>
    <submittedName>
        <fullName evidence="7">Sugar (Pentulose or hexulose) kinase</fullName>
    </submittedName>
</protein>
<dbReference type="InterPro" id="IPR018485">
    <property type="entry name" value="FGGY_C"/>
</dbReference>
<dbReference type="PANTHER" id="PTHR43095">
    <property type="entry name" value="SUGAR KINASE"/>
    <property type="match status" value="1"/>
</dbReference>
<dbReference type="InterPro" id="IPR018484">
    <property type="entry name" value="FGGY_N"/>
</dbReference>
<evidence type="ECO:0000313" key="8">
    <source>
        <dbReference type="Proteomes" id="UP000198727"/>
    </source>
</evidence>
<comment type="similarity">
    <text evidence="1">Belongs to the FGGY kinase family.</text>
</comment>
<dbReference type="Pfam" id="PF00370">
    <property type="entry name" value="FGGY_N"/>
    <property type="match status" value="1"/>
</dbReference>
<keyword evidence="8" id="KW-1185">Reference proteome</keyword>
<dbReference type="GO" id="GO:0042732">
    <property type="term" value="P:D-xylose metabolic process"/>
    <property type="evidence" value="ECO:0007669"/>
    <property type="project" value="UniProtKB-KW"/>
</dbReference>
<sequence>MAEPIWLGIDVGTQSVRCVAVAGDRVAGAGSAPLAGRRAGNRHEQDPRDWWAALVTACRRALADLPAGLPTGVRAVALCATSGTVLLADRAGRPVSPGLMYDDTRAAGEADRAAAAGAALWRELGYRPQPSWALPKLLWLLDHHGADRPAGVRLRHQSDHLTGLLTGRPTAADSSSALKTGYDLVRERWPGELLAELGVPAEALPEVVRPGSPLGEVCAAAAAETGIPAGTPVRAGMTDGCAALLGSGALTVGSWNAVLGTTLVLKGVTAHRLRDPLGVVYSHRAPGGAWLPGGASGAGAGVLSAEFPGRDLDELGARAAALPPSTMVTYPLVSRGERFPFVAPDAERFTLGEPASEVDAFAAVLRGVAFVERLCFDYLDLLGAPVDGPIRLTGGGTRSRHWCQLRADTLGREVVVPEQAEPAVGMAVLARAGTGSLAEAGRHLVRPHRTFVPRGEPAEALREGYLGLADELHRRGWLPDALARHARERSTA</sequence>
<dbReference type="Pfam" id="PF02782">
    <property type="entry name" value="FGGY_C"/>
    <property type="match status" value="1"/>
</dbReference>